<dbReference type="InterPro" id="IPR000626">
    <property type="entry name" value="Ubiquitin-like_dom"/>
</dbReference>
<evidence type="ECO:0000313" key="4">
    <source>
        <dbReference type="EMBL" id="CAE7497931.1"/>
    </source>
</evidence>
<feature type="region of interest" description="Disordered" evidence="1">
    <location>
        <begin position="353"/>
        <end position="397"/>
    </location>
</feature>
<dbReference type="Proteomes" id="UP000601435">
    <property type="component" value="Unassembled WGS sequence"/>
</dbReference>
<dbReference type="OrthoDB" id="420864at2759"/>
<gene>
    <name evidence="4" type="primary">Ubc</name>
    <name evidence="4" type="ORF">SNEC2469_LOCUS14167</name>
</gene>
<protein>
    <submittedName>
        <fullName evidence="4">Ubc protein</fullName>
    </submittedName>
</protein>
<dbReference type="PANTHER" id="PTHR10666">
    <property type="entry name" value="UBIQUITIN"/>
    <property type="match status" value="1"/>
</dbReference>
<sequence>MACLGGSLSALDLRFASLEDEGNFLALLAERRRLHTLVSGISVAAVWLYVQLVLAEVLDLRTWLTLCSALAWLLAAVAMAVPLKSKLCINQEWIWVPLASFCCALMAQPRSEENGPSRLGLVSVAVSATAMLPLRSAVSWLVYVVAVLSFVLGSFDSAVPSPAVVGADSVALLLVATSFYHAGWCREVYARGSAVSEELLEAEAPGKALPPEDLQSDEENPEKEPVEVPDHLVLRIAGDLTILPCSIAEHRYFGADPTGKSLLDYLASEDHHSVLLLIRSELWHSRSIIVRIQLASRHESLRLRLLQTGAAEPAWLAFLSAVDASTRMQAVLPSVPDDDCQSIASQSIAISAGPTRHTKRSLSQKSMRSIRSIEEHSSPRLHLQGGENPPSPSLRIPIFQSNASLGEDRRGDASHSIFSISACSWSFSTDGYKGLAPVRSTSEGQSQTELVWNDLGWQCRNCAKPPKPPSTPPEAMAYMAPSVIGKVRSRNSNGKNQAYRALSPEERRNDQLLRMQGCWVLCDGPSKMVGWLHGFVITGEQVRTTQGATLLQYDEHCNILLAGGYLSVDENDNLQRNGKSGGQYLYVRVNEGDLNRCMQPKRSSSLNSMVSAVPAPGTSRFTPGGSGGNWQGKDVECWSSPEVQAFLAAVLPGHAAAAALGHCSGKVLATLSKEDLRRQAKDEEAANVIFAELARIKQVQDHVSQINASGAQPFQLHIRTPADVVLQLEVHPTDTISHVKARLASLEGTPVERQRLVLQGSPLLDSRSLASCGIGESTVLLLVPRLNQSGARSFAPATVPAPPKPLAGTPRPRVPLVCTDITRPFPMSLEFISIAEYQSFMLAIQRQ</sequence>
<evidence type="ECO:0000256" key="1">
    <source>
        <dbReference type="SAM" id="MobiDB-lite"/>
    </source>
</evidence>
<evidence type="ECO:0000313" key="5">
    <source>
        <dbReference type="Proteomes" id="UP000601435"/>
    </source>
</evidence>
<organism evidence="4 5">
    <name type="scientific">Symbiodinium necroappetens</name>
    <dbReference type="NCBI Taxonomy" id="1628268"/>
    <lineage>
        <taxon>Eukaryota</taxon>
        <taxon>Sar</taxon>
        <taxon>Alveolata</taxon>
        <taxon>Dinophyceae</taxon>
        <taxon>Suessiales</taxon>
        <taxon>Symbiodiniaceae</taxon>
        <taxon>Symbiodinium</taxon>
    </lineage>
</organism>
<dbReference type="InterPro" id="IPR029071">
    <property type="entry name" value="Ubiquitin-like_domsf"/>
</dbReference>
<proteinExistence type="predicted"/>
<dbReference type="Gene3D" id="3.10.20.90">
    <property type="entry name" value="Phosphatidylinositol 3-kinase Catalytic Subunit, Chain A, domain 1"/>
    <property type="match status" value="1"/>
</dbReference>
<feature type="transmembrane region" description="Helical" evidence="2">
    <location>
        <begin position="130"/>
        <end position="152"/>
    </location>
</feature>
<feature type="transmembrane region" description="Helical" evidence="2">
    <location>
        <begin position="60"/>
        <end position="81"/>
    </location>
</feature>
<keyword evidence="5" id="KW-1185">Reference proteome</keyword>
<dbReference type="InterPro" id="IPR019956">
    <property type="entry name" value="Ubiquitin_dom"/>
</dbReference>
<evidence type="ECO:0000256" key="2">
    <source>
        <dbReference type="SAM" id="Phobius"/>
    </source>
</evidence>
<dbReference type="SMART" id="SM00213">
    <property type="entry name" value="UBQ"/>
    <property type="match status" value="1"/>
</dbReference>
<feature type="domain" description="Ubiquitin-like" evidence="3">
    <location>
        <begin position="714"/>
        <end position="789"/>
    </location>
</feature>
<dbReference type="EMBL" id="CAJNJA010022689">
    <property type="protein sequence ID" value="CAE7497931.1"/>
    <property type="molecule type" value="Genomic_DNA"/>
</dbReference>
<dbReference type="PROSITE" id="PS50053">
    <property type="entry name" value="UBIQUITIN_2"/>
    <property type="match status" value="1"/>
</dbReference>
<dbReference type="SUPFAM" id="SSF54236">
    <property type="entry name" value="Ubiquitin-like"/>
    <property type="match status" value="1"/>
</dbReference>
<keyword evidence="2" id="KW-0472">Membrane</keyword>
<keyword evidence="2" id="KW-1133">Transmembrane helix</keyword>
<keyword evidence="2" id="KW-0812">Transmembrane</keyword>
<comment type="caution">
    <text evidence="4">The sequence shown here is derived from an EMBL/GenBank/DDBJ whole genome shotgun (WGS) entry which is preliminary data.</text>
</comment>
<feature type="non-terminal residue" evidence="4">
    <location>
        <position position="847"/>
    </location>
</feature>
<feature type="transmembrane region" description="Helical" evidence="2">
    <location>
        <begin position="34"/>
        <end position="54"/>
    </location>
</feature>
<name>A0A812SVP7_9DINO</name>
<dbReference type="InterPro" id="IPR050158">
    <property type="entry name" value="Ubiquitin_ubiquitin-like"/>
</dbReference>
<evidence type="ECO:0000259" key="3">
    <source>
        <dbReference type="PROSITE" id="PS50053"/>
    </source>
</evidence>
<reference evidence="4" key="1">
    <citation type="submission" date="2021-02" db="EMBL/GenBank/DDBJ databases">
        <authorList>
            <person name="Dougan E. K."/>
            <person name="Rhodes N."/>
            <person name="Thang M."/>
            <person name="Chan C."/>
        </authorList>
    </citation>
    <scope>NUCLEOTIDE SEQUENCE</scope>
</reference>
<dbReference type="CDD" id="cd17039">
    <property type="entry name" value="Ubl_ubiquitin_like"/>
    <property type="match status" value="1"/>
</dbReference>
<dbReference type="AlphaFoldDB" id="A0A812SVP7"/>
<dbReference type="PRINTS" id="PR00348">
    <property type="entry name" value="UBIQUITIN"/>
</dbReference>
<dbReference type="Pfam" id="PF00240">
    <property type="entry name" value="ubiquitin"/>
    <property type="match status" value="1"/>
</dbReference>
<feature type="region of interest" description="Disordered" evidence="1">
    <location>
        <begin position="202"/>
        <end position="225"/>
    </location>
</feature>
<accession>A0A812SVP7</accession>